<dbReference type="Proteomes" id="UP001195483">
    <property type="component" value="Unassembled WGS sequence"/>
</dbReference>
<evidence type="ECO:0000313" key="2">
    <source>
        <dbReference type="Proteomes" id="UP001195483"/>
    </source>
</evidence>
<gene>
    <name evidence="1" type="ORF">CHS0354_027158</name>
</gene>
<reference evidence="1" key="3">
    <citation type="submission" date="2023-05" db="EMBL/GenBank/DDBJ databases">
        <authorList>
            <person name="Smith C.H."/>
        </authorList>
    </citation>
    <scope>NUCLEOTIDE SEQUENCE</scope>
    <source>
        <strain evidence="1">CHS0354</strain>
        <tissue evidence="1">Mantle</tissue>
    </source>
</reference>
<organism evidence="1 2">
    <name type="scientific">Potamilus streckersoni</name>
    <dbReference type="NCBI Taxonomy" id="2493646"/>
    <lineage>
        <taxon>Eukaryota</taxon>
        <taxon>Metazoa</taxon>
        <taxon>Spiralia</taxon>
        <taxon>Lophotrochozoa</taxon>
        <taxon>Mollusca</taxon>
        <taxon>Bivalvia</taxon>
        <taxon>Autobranchia</taxon>
        <taxon>Heteroconchia</taxon>
        <taxon>Palaeoheterodonta</taxon>
        <taxon>Unionida</taxon>
        <taxon>Unionoidea</taxon>
        <taxon>Unionidae</taxon>
        <taxon>Ambleminae</taxon>
        <taxon>Lampsilini</taxon>
        <taxon>Potamilus</taxon>
    </lineage>
</organism>
<keyword evidence="2" id="KW-1185">Reference proteome</keyword>
<proteinExistence type="predicted"/>
<reference evidence="1" key="1">
    <citation type="journal article" date="2021" name="Genome Biol. Evol.">
        <title>A High-Quality Reference Genome for a Parasitic Bivalve with Doubly Uniparental Inheritance (Bivalvia: Unionida).</title>
        <authorList>
            <person name="Smith C.H."/>
        </authorList>
    </citation>
    <scope>NUCLEOTIDE SEQUENCE</scope>
    <source>
        <strain evidence="1">CHS0354</strain>
    </source>
</reference>
<reference evidence="1" key="2">
    <citation type="journal article" date="2021" name="Genome Biol. Evol.">
        <title>Developing a high-quality reference genome for a parasitic bivalve with doubly uniparental inheritance (Bivalvia: Unionida).</title>
        <authorList>
            <person name="Smith C.H."/>
        </authorList>
    </citation>
    <scope>NUCLEOTIDE SEQUENCE</scope>
    <source>
        <strain evidence="1">CHS0354</strain>
        <tissue evidence="1">Mantle</tissue>
    </source>
</reference>
<accession>A0AAE0WFW6</accession>
<sequence>MLSEKKIPTISTVKSGFKTSCVRQLGNPPLTSFTTRTFFLTSSISKISFKALYPITRTNLTVESSAPHCYFSLDFLLNFVVSSYSFSHFPASQGIIHQMLSIKLGSLSPTLVLR</sequence>
<dbReference type="EMBL" id="JAEAOA010001626">
    <property type="protein sequence ID" value="KAK3611430.1"/>
    <property type="molecule type" value="Genomic_DNA"/>
</dbReference>
<name>A0AAE0WFW6_9BIVA</name>
<evidence type="ECO:0000313" key="1">
    <source>
        <dbReference type="EMBL" id="KAK3611430.1"/>
    </source>
</evidence>
<comment type="caution">
    <text evidence="1">The sequence shown here is derived from an EMBL/GenBank/DDBJ whole genome shotgun (WGS) entry which is preliminary data.</text>
</comment>
<protein>
    <submittedName>
        <fullName evidence="1">Uncharacterized protein</fullName>
    </submittedName>
</protein>
<dbReference type="AlphaFoldDB" id="A0AAE0WFW6"/>